<evidence type="ECO:0000313" key="3">
    <source>
        <dbReference type="Proteomes" id="UP001218218"/>
    </source>
</evidence>
<accession>A0AAD7EMT7</accession>
<evidence type="ECO:0000313" key="2">
    <source>
        <dbReference type="EMBL" id="KAJ7340823.1"/>
    </source>
</evidence>
<name>A0AAD7EMT7_9AGAR</name>
<comment type="caution">
    <text evidence="2">The sequence shown here is derived from an EMBL/GenBank/DDBJ whole genome shotgun (WGS) entry which is preliminary data.</text>
</comment>
<dbReference type="Proteomes" id="UP001218218">
    <property type="component" value="Unassembled WGS sequence"/>
</dbReference>
<dbReference type="AlphaFoldDB" id="A0AAD7EMT7"/>
<keyword evidence="3" id="KW-1185">Reference proteome</keyword>
<protein>
    <submittedName>
        <fullName evidence="2">Uncharacterized protein</fullName>
    </submittedName>
</protein>
<proteinExistence type="predicted"/>
<feature type="non-terminal residue" evidence="2">
    <location>
        <position position="1"/>
    </location>
</feature>
<dbReference type="EMBL" id="JARIHO010000026">
    <property type="protein sequence ID" value="KAJ7340823.1"/>
    <property type="molecule type" value="Genomic_DNA"/>
</dbReference>
<sequence length="112" mass="12287">YHSAIRCVKCEHWHEYISELPCGNIWQGANYTLNPSASSSSSCIPNLTASDGSIVTTPADKAKVLHNKFFPPKPNLNSPDPDRPIPEPHSPPMFTINDVHCAIAKLAPWKAP</sequence>
<feature type="region of interest" description="Disordered" evidence="1">
    <location>
        <begin position="70"/>
        <end position="90"/>
    </location>
</feature>
<gene>
    <name evidence="2" type="ORF">DFH08DRAFT_673472</name>
</gene>
<feature type="non-terminal residue" evidence="2">
    <location>
        <position position="112"/>
    </location>
</feature>
<organism evidence="2 3">
    <name type="scientific">Mycena albidolilacea</name>
    <dbReference type="NCBI Taxonomy" id="1033008"/>
    <lineage>
        <taxon>Eukaryota</taxon>
        <taxon>Fungi</taxon>
        <taxon>Dikarya</taxon>
        <taxon>Basidiomycota</taxon>
        <taxon>Agaricomycotina</taxon>
        <taxon>Agaricomycetes</taxon>
        <taxon>Agaricomycetidae</taxon>
        <taxon>Agaricales</taxon>
        <taxon>Marasmiineae</taxon>
        <taxon>Mycenaceae</taxon>
        <taxon>Mycena</taxon>
    </lineage>
</organism>
<reference evidence="2" key="1">
    <citation type="submission" date="2023-03" db="EMBL/GenBank/DDBJ databases">
        <title>Massive genome expansion in bonnet fungi (Mycena s.s.) driven by repeated elements and novel gene families across ecological guilds.</title>
        <authorList>
            <consortium name="Lawrence Berkeley National Laboratory"/>
            <person name="Harder C.B."/>
            <person name="Miyauchi S."/>
            <person name="Viragh M."/>
            <person name="Kuo A."/>
            <person name="Thoen E."/>
            <person name="Andreopoulos B."/>
            <person name="Lu D."/>
            <person name="Skrede I."/>
            <person name="Drula E."/>
            <person name="Henrissat B."/>
            <person name="Morin E."/>
            <person name="Kohler A."/>
            <person name="Barry K."/>
            <person name="LaButti K."/>
            <person name="Morin E."/>
            <person name="Salamov A."/>
            <person name="Lipzen A."/>
            <person name="Mereny Z."/>
            <person name="Hegedus B."/>
            <person name="Baldrian P."/>
            <person name="Stursova M."/>
            <person name="Weitz H."/>
            <person name="Taylor A."/>
            <person name="Grigoriev I.V."/>
            <person name="Nagy L.G."/>
            <person name="Martin F."/>
            <person name="Kauserud H."/>
        </authorList>
    </citation>
    <scope>NUCLEOTIDE SEQUENCE</scope>
    <source>
        <strain evidence="2">CBHHK002</strain>
    </source>
</reference>
<evidence type="ECO:0000256" key="1">
    <source>
        <dbReference type="SAM" id="MobiDB-lite"/>
    </source>
</evidence>